<dbReference type="PROSITE" id="PS51257">
    <property type="entry name" value="PROKAR_LIPOPROTEIN"/>
    <property type="match status" value="1"/>
</dbReference>
<dbReference type="EMBL" id="CP071091">
    <property type="protein sequence ID" value="QSQ14145.1"/>
    <property type="molecule type" value="Genomic_DNA"/>
</dbReference>
<name>A0ABX7N5Y3_9BACT</name>
<evidence type="ECO:0000313" key="2">
    <source>
        <dbReference type="Proteomes" id="UP000663090"/>
    </source>
</evidence>
<accession>A0ABX7N5Y3</accession>
<evidence type="ECO:0000313" key="1">
    <source>
        <dbReference type="EMBL" id="QSQ14145.1"/>
    </source>
</evidence>
<dbReference type="RefSeq" id="WP_206715939.1">
    <property type="nucleotide sequence ID" value="NZ_CP071091.1"/>
</dbReference>
<gene>
    <name evidence="1" type="ORF">JY572_38525</name>
</gene>
<organism evidence="1 2">
    <name type="scientific">Myxococcus landrumensis</name>
    <dbReference type="NCBI Taxonomy" id="2813577"/>
    <lineage>
        <taxon>Bacteria</taxon>
        <taxon>Pseudomonadati</taxon>
        <taxon>Myxococcota</taxon>
        <taxon>Myxococcia</taxon>
        <taxon>Myxococcales</taxon>
        <taxon>Cystobacterineae</taxon>
        <taxon>Myxococcaceae</taxon>
        <taxon>Myxococcus</taxon>
    </lineage>
</organism>
<reference evidence="1 2" key="1">
    <citation type="submission" date="2021-02" db="EMBL/GenBank/DDBJ databases">
        <title>De Novo genome assembly of isolated myxobacteria.</title>
        <authorList>
            <person name="Stevens D.C."/>
        </authorList>
    </citation>
    <scope>NUCLEOTIDE SEQUENCE [LARGE SCALE GENOMIC DNA]</scope>
    <source>
        <strain evidence="1 2">SCHIC003</strain>
    </source>
</reference>
<proteinExistence type="predicted"/>
<keyword evidence="2" id="KW-1185">Reference proteome</keyword>
<sequence length="425" mass="45159">MNRSGRSGVAGRCGAVLLGALLAGCQVGPEAEETNGEELSPTETSLAALKPPHPAPLARSGPAVAYGDGKYLTVWNDERTGGVYGTRIRRDGTVLDPEGIRINIGDGAPGSGRPAVAFNGTHFFVVWNHSDGVDGVRVKPDGTVVGPVFRLIQTDESFNPVGVACSPKVCVVTFTIAGDSETVIFFVRVTKNGVVIHDPTRTLSSFPNFAGDAAVTWNNKRKEFLVVWSDEHGAGSGHEDIHGNRVAEDGTILDGHGFPISTAIGAQLTPDVTWTGQRYHVVWSDNRNGSPDIFGARVYGNGTVEDTDGIPISTATGAQTEPRIAHHNSKSLVVWDDKRTGVHRIFGARVGEDGVVWDPTGFAISQGDKPQEFLPDVAYGGGQFFTAYAGAEAILPLEPHFILGTRVNHQAEVKDSPALPLTREP</sequence>
<protein>
    <recommendedName>
        <fullName evidence="3">Lipoprotein</fullName>
    </recommendedName>
</protein>
<evidence type="ECO:0008006" key="3">
    <source>
        <dbReference type="Google" id="ProtNLM"/>
    </source>
</evidence>
<dbReference type="Proteomes" id="UP000663090">
    <property type="component" value="Chromosome"/>
</dbReference>